<evidence type="ECO:0000313" key="8">
    <source>
        <dbReference type="Proteomes" id="UP000070544"/>
    </source>
</evidence>
<dbReference type="AlphaFoldDB" id="A0A139APT6"/>
<evidence type="ECO:0000256" key="5">
    <source>
        <dbReference type="SAM" id="Phobius"/>
    </source>
</evidence>
<dbReference type="STRING" id="1344416.A0A139APT6"/>
<evidence type="ECO:0000256" key="3">
    <source>
        <dbReference type="ARBA" id="ARBA00022989"/>
    </source>
</evidence>
<dbReference type="OMA" id="LGSEQHN"/>
<dbReference type="EMBL" id="KQ965742">
    <property type="protein sequence ID" value="KXS18523.1"/>
    <property type="molecule type" value="Genomic_DNA"/>
</dbReference>
<proteinExistence type="predicted"/>
<feature type="non-terminal residue" evidence="7">
    <location>
        <position position="1"/>
    </location>
</feature>
<feature type="transmembrane region" description="Helical" evidence="5">
    <location>
        <begin position="20"/>
        <end position="39"/>
    </location>
</feature>
<evidence type="ECO:0000256" key="1">
    <source>
        <dbReference type="ARBA" id="ARBA00004141"/>
    </source>
</evidence>
<sequence length="279" mass="32301">HRDFISWNFDFFVTDNLNSITFAFTALQAFVCAYANSWANLDNACPLSNSWTVAAFTAIPAFLRLVQCVRRFYDSRNAHPHLTNSVKYILALCVIFTAAWSKQDNTWTSRSIWIAFCFLSSTYSCTWDIWFDWGLLRANSKHRFLREELMYPPYTYYIAIILNSLLRVTWVFSISPAHWGILVDGRVIAFFLAMLEVFRRFQWNIIRLENEHSNNVGNFRAVKEIPLPLTIHQRRADADSEKLGHSDVHFSNTQEMEVLHKGAGSTTGVNLHGVENTRN</sequence>
<gene>
    <name evidence="7" type="ORF">M427DRAFT_212465</name>
</gene>
<evidence type="ECO:0000256" key="2">
    <source>
        <dbReference type="ARBA" id="ARBA00022692"/>
    </source>
</evidence>
<dbReference type="Pfam" id="PF03124">
    <property type="entry name" value="EXS"/>
    <property type="match status" value="1"/>
</dbReference>
<name>A0A139APT6_GONPJ</name>
<dbReference type="OrthoDB" id="9970435at2759"/>
<feature type="transmembrane region" description="Helical" evidence="5">
    <location>
        <begin position="81"/>
        <end position="100"/>
    </location>
</feature>
<evidence type="ECO:0000259" key="6">
    <source>
        <dbReference type="PROSITE" id="PS51380"/>
    </source>
</evidence>
<accession>A0A139APT6</accession>
<organism evidence="7 8">
    <name type="scientific">Gonapodya prolifera (strain JEL478)</name>
    <name type="common">Monoblepharis prolifera</name>
    <dbReference type="NCBI Taxonomy" id="1344416"/>
    <lineage>
        <taxon>Eukaryota</taxon>
        <taxon>Fungi</taxon>
        <taxon>Fungi incertae sedis</taxon>
        <taxon>Chytridiomycota</taxon>
        <taxon>Chytridiomycota incertae sedis</taxon>
        <taxon>Monoblepharidomycetes</taxon>
        <taxon>Monoblepharidales</taxon>
        <taxon>Gonapodyaceae</taxon>
        <taxon>Gonapodya</taxon>
    </lineage>
</organism>
<dbReference type="Proteomes" id="UP000070544">
    <property type="component" value="Unassembled WGS sequence"/>
</dbReference>
<protein>
    <submittedName>
        <fullName evidence="7">EXS-domain-containing protein</fullName>
    </submittedName>
</protein>
<dbReference type="PROSITE" id="PS51380">
    <property type="entry name" value="EXS"/>
    <property type="match status" value="1"/>
</dbReference>
<evidence type="ECO:0000313" key="7">
    <source>
        <dbReference type="EMBL" id="KXS18523.1"/>
    </source>
</evidence>
<keyword evidence="8" id="KW-1185">Reference proteome</keyword>
<dbReference type="GO" id="GO:0000822">
    <property type="term" value="F:inositol hexakisphosphate binding"/>
    <property type="evidence" value="ECO:0007669"/>
    <property type="project" value="TreeGrafter"/>
</dbReference>
<feature type="domain" description="EXS" evidence="6">
    <location>
        <begin position="44"/>
        <end position="239"/>
    </location>
</feature>
<reference evidence="7 8" key="1">
    <citation type="journal article" date="2015" name="Genome Biol. Evol.">
        <title>Phylogenomic analyses indicate that early fungi evolved digesting cell walls of algal ancestors of land plants.</title>
        <authorList>
            <person name="Chang Y."/>
            <person name="Wang S."/>
            <person name="Sekimoto S."/>
            <person name="Aerts A.L."/>
            <person name="Choi C."/>
            <person name="Clum A."/>
            <person name="LaButti K.M."/>
            <person name="Lindquist E.A."/>
            <person name="Yee Ngan C."/>
            <person name="Ohm R.A."/>
            <person name="Salamov A.A."/>
            <person name="Grigoriev I.V."/>
            <person name="Spatafora J.W."/>
            <person name="Berbee M.L."/>
        </authorList>
    </citation>
    <scope>NUCLEOTIDE SEQUENCE [LARGE SCALE GENOMIC DNA]</scope>
    <source>
        <strain evidence="7 8">JEL478</strain>
    </source>
</reference>
<dbReference type="PANTHER" id="PTHR10783:SF103">
    <property type="entry name" value="SOLUTE CARRIER FAMILY 53 MEMBER 1"/>
    <property type="match status" value="1"/>
</dbReference>
<dbReference type="InterPro" id="IPR004342">
    <property type="entry name" value="EXS_C"/>
</dbReference>
<feature type="transmembrane region" description="Helical" evidence="5">
    <location>
        <begin position="112"/>
        <end position="133"/>
    </location>
</feature>
<evidence type="ECO:0000256" key="4">
    <source>
        <dbReference type="ARBA" id="ARBA00023136"/>
    </source>
</evidence>
<keyword evidence="2 5" id="KW-0812">Transmembrane</keyword>
<feature type="transmembrane region" description="Helical" evidence="5">
    <location>
        <begin position="154"/>
        <end position="173"/>
    </location>
</feature>
<keyword evidence="3 5" id="KW-1133">Transmembrane helix</keyword>
<keyword evidence="4 5" id="KW-0472">Membrane</keyword>
<feature type="transmembrane region" description="Helical" evidence="5">
    <location>
        <begin position="51"/>
        <end position="69"/>
    </location>
</feature>
<dbReference type="GO" id="GO:0006817">
    <property type="term" value="P:phosphate ion transport"/>
    <property type="evidence" value="ECO:0007669"/>
    <property type="project" value="TreeGrafter"/>
</dbReference>
<dbReference type="PANTHER" id="PTHR10783">
    <property type="entry name" value="XENOTROPIC AND POLYTROPIC RETROVIRUS RECEPTOR 1-RELATED"/>
    <property type="match status" value="1"/>
</dbReference>
<dbReference type="GO" id="GO:0005794">
    <property type="term" value="C:Golgi apparatus"/>
    <property type="evidence" value="ECO:0007669"/>
    <property type="project" value="TreeGrafter"/>
</dbReference>
<dbReference type="GO" id="GO:0016036">
    <property type="term" value="P:cellular response to phosphate starvation"/>
    <property type="evidence" value="ECO:0007669"/>
    <property type="project" value="TreeGrafter"/>
</dbReference>
<dbReference type="GO" id="GO:0005886">
    <property type="term" value="C:plasma membrane"/>
    <property type="evidence" value="ECO:0007669"/>
    <property type="project" value="TreeGrafter"/>
</dbReference>
<comment type="subcellular location">
    <subcellularLocation>
        <location evidence="1">Membrane</location>
        <topology evidence="1">Multi-pass membrane protein</topology>
    </subcellularLocation>
</comment>